<sequence>MQAEAWKEKQRHFEEKLINKQKIIQHRQIKLRNTVKSHKRSAQTAVEDSERIFTELICLIEKRHSEVKQLIRDQEKAVKNHAERRLNRLELELDEVRCKDAEMTRLSETQDHVYFIQSLSSVSLPGSTDDFTVSSDFSLDAVVKTVSQLKDKLQQFSRETIENISERVKTIQVIGTPEYQTRKEFLQCVSRLVSFGGSVEHSADDSMSLASSDVEDWLCPMEDPSSHLLSHCQRIPCQRPPPFFPEVHDKLTKSWCIPYFGSICWFAFASFTLNEGCCWKSLKVYVALKVLQGSHHSKSVLWPASQLLANLPSYSFNLGSINDPQGPARSSI</sequence>
<evidence type="ECO:0000256" key="4">
    <source>
        <dbReference type="SAM" id="Coils"/>
    </source>
</evidence>
<keyword evidence="4" id="KW-0175">Coiled coil</keyword>
<dbReference type="PANTHER" id="PTHR25465">
    <property type="entry name" value="B-BOX DOMAIN CONTAINING"/>
    <property type="match status" value="1"/>
</dbReference>
<dbReference type="EMBL" id="JAUYZG010000001">
    <property type="protein sequence ID" value="KAK2916957.1"/>
    <property type="molecule type" value="Genomic_DNA"/>
</dbReference>
<reference evidence="6" key="1">
    <citation type="submission" date="2023-08" db="EMBL/GenBank/DDBJ databases">
        <title>Chromosome-level Genome Assembly of mud carp (Cirrhinus molitorella).</title>
        <authorList>
            <person name="Liu H."/>
        </authorList>
    </citation>
    <scope>NUCLEOTIDE SEQUENCE</scope>
    <source>
        <strain evidence="6">Prfri</strain>
        <tissue evidence="6">Muscle</tissue>
    </source>
</reference>
<dbReference type="PANTHER" id="PTHR25465:SF5">
    <property type="entry name" value="E3 UBIQUITIN_ISG15 LIGASE TRIM25-RELATED"/>
    <property type="match status" value="1"/>
</dbReference>
<organism evidence="6 7">
    <name type="scientific">Cirrhinus molitorella</name>
    <name type="common">mud carp</name>
    <dbReference type="NCBI Taxonomy" id="172907"/>
    <lineage>
        <taxon>Eukaryota</taxon>
        <taxon>Metazoa</taxon>
        <taxon>Chordata</taxon>
        <taxon>Craniata</taxon>
        <taxon>Vertebrata</taxon>
        <taxon>Euteleostomi</taxon>
        <taxon>Actinopterygii</taxon>
        <taxon>Neopterygii</taxon>
        <taxon>Teleostei</taxon>
        <taxon>Ostariophysi</taxon>
        <taxon>Cypriniformes</taxon>
        <taxon>Cyprinidae</taxon>
        <taxon>Labeoninae</taxon>
        <taxon>Labeonini</taxon>
        <taxon>Cirrhinus</taxon>
    </lineage>
</organism>
<keyword evidence="3" id="KW-0862">Zinc</keyword>
<keyword evidence="7" id="KW-1185">Reference proteome</keyword>
<protein>
    <recommendedName>
        <fullName evidence="5">TRIM8/14/16/25/29/45/65 coiled-coil region domain-containing protein</fullName>
    </recommendedName>
</protein>
<comment type="caution">
    <text evidence="6">The sequence shown here is derived from an EMBL/GenBank/DDBJ whole genome shotgun (WGS) entry which is preliminary data.</text>
</comment>
<evidence type="ECO:0000313" key="6">
    <source>
        <dbReference type="EMBL" id="KAK2916957.1"/>
    </source>
</evidence>
<dbReference type="Pfam" id="PF25600">
    <property type="entry name" value="TRIM_CC"/>
    <property type="match status" value="1"/>
</dbReference>
<feature type="domain" description="TRIM8/14/16/25/29/45/65 coiled-coil region" evidence="5">
    <location>
        <begin position="30"/>
        <end position="157"/>
    </location>
</feature>
<keyword evidence="1" id="KW-0479">Metal-binding</keyword>
<keyword evidence="2" id="KW-0863">Zinc-finger</keyword>
<dbReference type="Proteomes" id="UP001187343">
    <property type="component" value="Unassembled WGS sequence"/>
</dbReference>
<evidence type="ECO:0000256" key="2">
    <source>
        <dbReference type="ARBA" id="ARBA00022771"/>
    </source>
</evidence>
<gene>
    <name evidence="6" type="ORF">Q8A67_001331</name>
</gene>
<name>A0AA88TXM7_9TELE</name>
<evidence type="ECO:0000313" key="7">
    <source>
        <dbReference type="Proteomes" id="UP001187343"/>
    </source>
</evidence>
<accession>A0AA88TXM7</accession>
<dbReference type="InterPro" id="IPR051051">
    <property type="entry name" value="E3_ubiq-ligase_TRIM/RNF"/>
</dbReference>
<dbReference type="InterPro" id="IPR058030">
    <property type="entry name" value="TRIM8/14/16/25/29/45/65_CC"/>
</dbReference>
<dbReference type="AlphaFoldDB" id="A0AA88TXM7"/>
<evidence type="ECO:0000256" key="1">
    <source>
        <dbReference type="ARBA" id="ARBA00022723"/>
    </source>
</evidence>
<dbReference type="GO" id="GO:0008270">
    <property type="term" value="F:zinc ion binding"/>
    <property type="evidence" value="ECO:0007669"/>
    <property type="project" value="UniProtKB-KW"/>
</dbReference>
<evidence type="ECO:0000256" key="3">
    <source>
        <dbReference type="ARBA" id="ARBA00022833"/>
    </source>
</evidence>
<evidence type="ECO:0000259" key="5">
    <source>
        <dbReference type="Pfam" id="PF25600"/>
    </source>
</evidence>
<proteinExistence type="predicted"/>
<feature type="coiled-coil region" evidence="4">
    <location>
        <begin position="72"/>
        <end position="106"/>
    </location>
</feature>